<evidence type="ECO:0000313" key="6">
    <source>
        <dbReference type="EMBL" id="MSB21929.1"/>
    </source>
</evidence>
<dbReference type="InterPro" id="IPR012334">
    <property type="entry name" value="Pectin_lyas_fold"/>
</dbReference>
<evidence type="ECO:0000256" key="2">
    <source>
        <dbReference type="SAM" id="MobiDB-lite"/>
    </source>
</evidence>
<protein>
    <submittedName>
        <fullName evidence="5">S-layer homology domain-containing protein</fullName>
    </submittedName>
</protein>
<evidence type="ECO:0000256" key="3">
    <source>
        <dbReference type="SAM" id="SignalP"/>
    </source>
</evidence>
<evidence type="ECO:0000313" key="7">
    <source>
        <dbReference type="Proteomes" id="UP000434475"/>
    </source>
</evidence>
<feature type="chain" id="PRO_5042683560" evidence="3">
    <location>
        <begin position="32"/>
        <end position="2133"/>
    </location>
</feature>
<feature type="compositionally biased region" description="Low complexity" evidence="2">
    <location>
        <begin position="1750"/>
        <end position="1760"/>
    </location>
</feature>
<dbReference type="SMART" id="SM00710">
    <property type="entry name" value="PbH1"/>
    <property type="match status" value="6"/>
</dbReference>
<dbReference type="Proteomes" id="UP000434475">
    <property type="component" value="Unassembled WGS sequence"/>
</dbReference>
<feature type="domain" description="SLH" evidence="4">
    <location>
        <begin position="1957"/>
        <end position="2020"/>
    </location>
</feature>
<feature type="region of interest" description="Disordered" evidence="2">
    <location>
        <begin position="1689"/>
        <end position="1708"/>
    </location>
</feature>
<feature type="domain" description="SLH" evidence="4">
    <location>
        <begin position="2021"/>
        <end position="2076"/>
    </location>
</feature>
<dbReference type="InterPro" id="IPR001119">
    <property type="entry name" value="SLH_dom"/>
</dbReference>
<dbReference type="EMBL" id="JAQLWV010000045">
    <property type="protein sequence ID" value="MDB7935462.1"/>
    <property type="molecule type" value="Genomic_DNA"/>
</dbReference>
<evidence type="ECO:0000313" key="5">
    <source>
        <dbReference type="EMBL" id="MDB7935462.1"/>
    </source>
</evidence>
<name>A0A174R329_FLAPL</name>
<evidence type="ECO:0000259" key="4">
    <source>
        <dbReference type="PROSITE" id="PS51272"/>
    </source>
</evidence>
<reference evidence="5" key="2">
    <citation type="submission" date="2023-01" db="EMBL/GenBank/DDBJ databases">
        <title>Human gut microbiome strain richness.</title>
        <authorList>
            <person name="Chen-Liaw A."/>
        </authorList>
    </citation>
    <scope>NUCLEOTIDE SEQUENCE</scope>
    <source>
        <strain evidence="5">1001287st1_F4_1001285I_161205</strain>
    </source>
</reference>
<gene>
    <name evidence="6" type="ORF">GKE97_20840</name>
    <name evidence="5" type="ORF">PNE06_20465</name>
</gene>
<organism evidence="6 7">
    <name type="scientific">Flavonifractor plautii</name>
    <name type="common">Fusobacterium plautii</name>
    <dbReference type="NCBI Taxonomy" id="292800"/>
    <lineage>
        <taxon>Bacteria</taxon>
        <taxon>Bacillati</taxon>
        <taxon>Bacillota</taxon>
        <taxon>Clostridia</taxon>
        <taxon>Eubacteriales</taxon>
        <taxon>Oscillospiraceae</taxon>
        <taxon>Flavonifractor</taxon>
    </lineage>
</organism>
<feature type="domain" description="SLH" evidence="4">
    <location>
        <begin position="2077"/>
        <end position="2133"/>
    </location>
</feature>
<keyword evidence="3" id="KW-0732">Signal</keyword>
<feature type="signal peptide" evidence="3">
    <location>
        <begin position="1"/>
        <end position="31"/>
    </location>
</feature>
<dbReference type="PROSITE" id="PS51272">
    <property type="entry name" value="SLH"/>
    <property type="match status" value="3"/>
</dbReference>
<dbReference type="Proteomes" id="UP001211173">
    <property type="component" value="Unassembled WGS sequence"/>
</dbReference>
<proteinExistence type="predicted"/>
<dbReference type="InterPro" id="IPR011050">
    <property type="entry name" value="Pectin_lyase_fold/virulence"/>
</dbReference>
<comment type="caution">
    <text evidence="6">The sequence shown here is derived from an EMBL/GenBank/DDBJ whole genome shotgun (WGS) entry which is preliminary data.</text>
</comment>
<dbReference type="SUPFAM" id="SSF51126">
    <property type="entry name" value="Pectin lyase-like"/>
    <property type="match status" value="1"/>
</dbReference>
<evidence type="ECO:0000256" key="1">
    <source>
        <dbReference type="ARBA" id="ARBA00022737"/>
    </source>
</evidence>
<accession>A0A174R329</accession>
<reference evidence="6 7" key="1">
    <citation type="journal article" date="2019" name="Nat. Med.">
        <title>A library of human gut bacterial isolates paired with longitudinal multiomics data enables mechanistic microbiome research.</title>
        <authorList>
            <person name="Poyet M."/>
            <person name="Groussin M."/>
            <person name="Gibbons S.M."/>
            <person name="Avila-Pacheco J."/>
            <person name="Jiang X."/>
            <person name="Kearney S.M."/>
            <person name="Perrotta A.R."/>
            <person name="Berdy B."/>
            <person name="Zhao S."/>
            <person name="Lieberman T.D."/>
            <person name="Swanson P.K."/>
            <person name="Smith M."/>
            <person name="Roesemann S."/>
            <person name="Alexander J.E."/>
            <person name="Rich S.A."/>
            <person name="Livny J."/>
            <person name="Vlamakis H."/>
            <person name="Clish C."/>
            <person name="Bullock K."/>
            <person name="Deik A."/>
            <person name="Scott J."/>
            <person name="Pierce K.A."/>
            <person name="Xavier R.J."/>
            <person name="Alm E.J."/>
        </authorList>
    </citation>
    <scope>NUCLEOTIDE SEQUENCE [LARGE SCALE GENOMIC DNA]</scope>
    <source>
        <strain evidence="6 7">BIOML-A2</strain>
    </source>
</reference>
<dbReference type="Pfam" id="PF00395">
    <property type="entry name" value="SLH"/>
    <property type="match status" value="3"/>
</dbReference>
<dbReference type="Gene3D" id="2.160.20.10">
    <property type="entry name" value="Single-stranded right-handed beta-helix, Pectin lyase-like"/>
    <property type="match status" value="1"/>
</dbReference>
<sequence>MKHIRKNWRRFAAVLLSAALMISTVSQTAFAAGADTGKAIQLVDGGTAANISGGQASSVYFGTYPQNSAGSGGYHTDPNESGDVHTHCVCGGNGDVNGHEHDTAVTWTTADSLPDSAGNYYLTQPVSGDWAVPEGEVNLCLNGQTINGKITIGSGASLTLTDCANTGKLQGSGSGSGVSINGGTFNLYGGTITGFVNGVEIGSHNDIKTGSSFTMYGGAITSNEAGSSAGGGVFLIGTTNSNVTAPSFTMHGGTISNNTAGASDGGGGGVYVGEQCSFTMDGGTITGNTATKGNGGGIYIHFNAGNVSISNATITGNKASATGNTSYGHGGGIYSERGVTVKNVKITGNNSTFAGGGIYGNGTIALTDATVTGNNQYDVYYGGKESSAPELTVSGSVKAGYYANNDWKLPILVSGALSEDSVIRVGVYEGIKPGYGKSLAIAEPAASGVTLSAENFKADAADSVTSLGEDGKVYLSLCEHEMDDTGYTCKKCHTQFDARIGESAYYQTLAKAFQNAWDGSTITLMRDVNLNGSCSASDTITLDLHGKTITSEDKFFNVNKKLTVKDSSEGGGTQALNVKFSVGSNGTLAVDDSYTGDISYVELRTGGALEAYTGTIQELLLGKGNGTGYSVKLWKDNAHCCTVKTITLAENADQALTVGNLLETNHAKCELYGERDGTWSIVDKSTKIVGLTGYKAYKVQFAECVHACSDDTAEKPVCSKCGKALVVKITATASDGKTRTAWFPADSGIENGDGYVEAIQTLNGWSAEGCTDATLMPLCDVHDGTGGIGIKSVTLTGKLAVDGGEHLINSTTIAAGADVTFKTGQFRHITVNGKASFVGGTYLGLVTAAAGAEAVFSGGAYQYLNVEDGGTAVVKNSAAFGEDVTVTKGTLTVEGGSFGAAVVVEGDGTMNVNGGSFTGTGIDKVTYGNGAKGTVSGGSFAELYLYGSGTAWLAGGSFTKLSTASFGVLSSLLADGAAYYDQSGSAISGSGVSELNDVTVKTHTHTVDEQTGTCSVCQKQMAASLTAGNETSWYLTLDAAIAAANGADGEKTLKLYQDVRASYELTRGPVTLDVNGKNASDLTITVKGIQLTVTGTGTIWGVTASGSSAVVKNSTVKINYITAENGGRLELGGGSYMGLTVKNDGSSASLSGGTYKKIEWGKFYVPANEYLADGYGYKTSDGTWEDGTASVDNVTVTPAPIKSTKVYPNSETDYSGSTFDTKDSTSVTLTVSVTSDESAGLTYTWYRFIDDEWCSLTNSYITQGLTEKYTGADSQTLSITELPAGQIFSYKVQIVTGDGYKCFSKPFTVSTCAHDGDKTLQHDETHHWYVCGKCGAELDRAEHSGGTATCTAKAVCSICQTAYGELGGHTLTKHDAVDATCTAPGNVEYWHCSVCGKNFSDSAGTGELTEITSPALNHNWGVWTSNGNGTHTRTCQRDSRHTETENCSGGSATCTNAAICTSCGGSYGKELGHDWGEWKNTGNAQQHTRTCQRDQSHTETAAHTPGTPANCTTPQTCTACGYEITPSNNNHDWNAWESNGNGTHTHTCKNDSSHTETTNCSGGSATCEARAVCDVCHMVYGELVPHTLTHSPAVDATCTTPGNVEYWHCSVCGKNFSDSAGKGELTEITSPALNHNWGAWEKVSETQHQRICQNDGSHKETGDHTPGTAATCKAPANCSICGQSYGEKNPSNHTGGTEVRNQKEATTTTEGYTGDTYCLGCGEKIASGTVIPKLPSSGGGSSSGGGGGSSTPSVSVPVSSDHGGTKLSATISGSTATVSVSGKEIDKVIADGAKSVTVDLSGLSKVDSVKLPASVIAKTEDAEDTGLTIRLPDGAVGLDEAALESIASGKTVTVSVQQANLTDAQQEAVSALAQVAVVVDVDIVVGTVKQSAFDGGRLTISIPYIPEKGEDTSTLAVWYIRDDGSIENKGGSYDAKSGCFVFETDHLSRYLLVHTEQVMGFTDVPANSWYAGAVAWAVEQGITSGTSDTTFSPNVSCTRAQMVTFLWRASGTPEIGTTSPFSDVSADAYYYDAVLWAVEQGITGGTGGGKFSPDTPCTRAQMATFLWRANGSTEVTGTTPFSDVSAETYYYNAVLWAYEQNITNGTGGGKFSPDATCTRAQMVQMLKNASDAV</sequence>
<dbReference type="EMBL" id="WKPR01000029">
    <property type="protein sequence ID" value="MSB21929.1"/>
    <property type="molecule type" value="Genomic_DNA"/>
</dbReference>
<feature type="compositionally biased region" description="Gly residues" evidence="2">
    <location>
        <begin position="1737"/>
        <end position="1749"/>
    </location>
</feature>
<feature type="region of interest" description="Disordered" evidence="2">
    <location>
        <begin position="1732"/>
        <end position="1769"/>
    </location>
</feature>
<keyword evidence="1" id="KW-0677">Repeat</keyword>
<dbReference type="InterPro" id="IPR006626">
    <property type="entry name" value="PbH1"/>
</dbReference>
<dbReference type="RefSeq" id="WP_009260889.1">
    <property type="nucleotide sequence ID" value="NZ_JADMVZ010000042.1"/>
</dbReference>